<protein>
    <recommendedName>
        <fullName evidence="5">DoxX family protein</fullName>
    </recommendedName>
</protein>
<dbReference type="AlphaFoldDB" id="A0A117PEZ9"/>
<evidence type="ECO:0008006" key="5">
    <source>
        <dbReference type="Google" id="ProtNLM"/>
    </source>
</evidence>
<keyword evidence="4" id="KW-1185">Reference proteome</keyword>
<evidence type="ECO:0000313" key="3">
    <source>
        <dbReference type="EMBL" id="KUM78488.1"/>
    </source>
</evidence>
<keyword evidence="2" id="KW-1133">Transmembrane helix</keyword>
<feature type="region of interest" description="Disordered" evidence="1">
    <location>
        <begin position="1"/>
        <end position="30"/>
    </location>
</feature>
<feature type="transmembrane region" description="Helical" evidence="2">
    <location>
        <begin position="252"/>
        <end position="270"/>
    </location>
</feature>
<feature type="transmembrane region" description="Helical" evidence="2">
    <location>
        <begin position="41"/>
        <end position="62"/>
    </location>
</feature>
<organism evidence="3 4">
    <name type="scientific">Streptomyces curacoi</name>
    <dbReference type="NCBI Taxonomy" id="146536"/>
    <lineage>
        <taxon>Bacteria</taxon>
        <taxon>Bacillati</taxon>
        <taxon>Actinomycetota</taxon>
        <taxon>Actinomycetes</taxon>
        <taxon>Kitasatosporales</taxon>
        <taxon>Streptomycetaceae</taxon>
        <taxon>Streptomyces</taxon>
    </lineage>
</organism>
<dbReference type="RefSeq" id="WP_062148198.1">
    <property type="nucleotide sequence ID" value="NZ_KQ947986.1"/>
</dbReference>
<feature type="transmembrane region" description="Helical" evidence="2">
    <location>
        <begin position="113"/>
        <end position="135"/>
    </location>
</feature>
<name>A0A117PEZ9_9ACTN</name>
<feature type="transmembrane region" description="Helical" evidence="2">
    <location>
        <begin position="147"/>
        <end position="167"/>
    </location>
</feature>
<proteinExistence type="predicted"/>
<evidence type="ECO:0000256" key="2">
    <source>
        <dbReference type="SAM" id="Phobius"/>
    </source>
</evidence>
<sequence length="469" mass="52672">MTRLLKAARPVRSPETPDEPTAPDQRTDIPPTAPWSLATRVAFRFFLAYVALFFLTEMRIVYPLLGVFGNDLPAGAMVWQYHLVRPVVTWVGEHLLGVDAALIEPVQSGDQRFFWVLAFCWFLGALVVTAVWSAIDRQRTDHVWLHKWFHVVVRLCLAAQLFSFGFAKVFPLQMSLPLTRLVEPYGDFGMLNVLWSQVGSSQPYEILLGCAEVTAAVLLVIPRTATLGALLASVELTQVLILNVTYQVPLKIFTFHLLLLSLILLAPYAVRLVRFFVTDQGVDPVRRPPLFRTRRAVSVALAAQILFGAWLAGSQVHEEWKLWDAIGTSGPKPPLYGIWNVVAFSVDGTDRPPLTTDEERWNRLIVDTSHSYQPGPVSSQRMDGSIVDYAATFDAKSRTMALARLDDPTWSARLAFTQSTPDRLSLDGVLDGHKVRMRLEKVDLSSFPIAQDGPRWVQDGPYQPRLELR</sequence>
<dbReference type="Proteomes" id="UP000054024">
    <property type="component" value="Unassembled WGS sequence"/>
</dbReference>
<reference evidence="3 4" key="1">
    <citation type="submission" date="2015-10" db="EMBL/GenBank/DDBJ databases">
        <title>Draft genome sequence of Streptomyces curacoi DSM 40107, type strain for the species Streptomyces curacoi.</title>
        <authorList>
            <person name="Ruckert C."/>
            <person name="Winkler A."/>
            <person name="Kalinowski J."/>
            <person name="Kampfer P."/>
            <person name="Glaeser S."/>
        </authorList>
    </citation>
    <scope>NUCLEOTIDE SEQUENCE [LARGE SCALE GENOMIC DNA]</scope>
    <source>
        <strain evidence="3 4">DSM 40107</strain>
    </source>
</reference>
<dbReference type="EMBL" id="LMWJ01000007">
    <property type="protein sequence ID" value="KUM78488.1"/>
    <property type="molecule type" value="Genomic_DNA"/>
</dbReference>
<feature type="transmembrane region" description="Helical" evidence="2">
    <location>
        <begin position="296"/>
        <end position="313"/>
    </location>
</feature>
<keyword evidence="2" id="KW-0812">Transmembrane</keyword>
<gene>
    <name evidence="3" type="ORF">AQI70_13590</name>
</gene>
<keyword evidence="2" id="KW-0472">Membrane</keyword>
<comment type="caution">
    <text evidence="3">The sequence shown here is derived from an EMBL/GenBank/DDBJ whole genome shotgun (WGS) entry which is preliminary data.</text>
</comment>
<accession>A0A117PEZ9</accession>
<evidence type="ECO:0000256" key="1">
    <source>
        <dbReference type="SAM" id="MobiDB-lite"/>
    </source>
</evidence>
<evidence type="ECO:0000313" key="4">
    <source>
        <dbReference type="Proteomes" id="UP000054024"/>
    </source>
</evidence>
<dbReference type="OrthoDB" id="102112at2"/>